<feature type="compositionally biased region" description="Basic and acidic residues" evidence="2">
    <location>
        <begin position="1608"/>
        <end position="1618"/>
    </location>
</feature>
<feature type="coiled-coil region" evidence="1">
    <location>
        <begin position="939"/>
        <end position="1026"/>
    </location>
</feature>
<keyword evidence="1" id="KW-0175">Coiled coil</keyword>
<dbReference type="Proteomes" id="UP000887575">
    <property type="component" value="Unassembled WGS sequence"/>
</dbReference>
<feature type="compositionally biased region" description="Polar residues" evidence="2">
    <location>
        <begin position="14"/>
        <end position="30"/>
    </location>
</feature>
<evidence type="ECO:0000313" key="4">
    <source>
        <dbReference type="Proteomes" id="UP000887575"/>
    </source>
</evidence>
<dbReference type="PANTHER" id="PTHR23159:SF60">
    <property type="entry name" value="SPINDLE ASSEMBLY ABNORMAL PROTEIN 4"/>
    <property type="match status" value="1"/>
</dbReference>
<sequence length="2042" mass="236621">MSSPQPVEEESEQAGTSFQSQDDGSINQTKKGILKRPSKSERPEVKDTLFPLMGAYRQSPDRFPDKPGTRIPKLSVTWREKNAIAVFGDTSDENATDSENMMSDLGNGRLKGKVRQTAILDSEDDGEEGMKGVKEEEEQQAEEEDEEGDEEGDQRDETMSVASSTGSASSSIVGRWWVAKDTRFVPHCVKRGCKHSGHEQGEYLTPTQRKTREIVELKKELQNALQEKDEKERHLQELRAKLDEIEQLRDSTTTLSENRSSAQREEFGQFEKEKKAMERRHAVRVNQLVHETMQAREENTKLALRIKELEDRYVRTSQEAETMTDVVGGFPFAEITPYARLAPQIFTHENSASTLQTALSLPDMNPPKIAISSPATPMSISIDGSRQATYMTQDAINTLQAYQNEAFIWRNKAAQLEIIIRDQILKNSKEETSQEIEKLRRECQRLRDLIVEREGAMIDSGIDAPPSPQRETSHHSNSGECALQNCVERKKNLINENNALIETNEEITLRIRELEEDIQSLRRDIENLEAEGEKKDFKLLQAQKESEEKSAETTAAALVITRIQGEKETMQKAISYMEERMTAYQNVILENGFVVQDEETHNWRRGFSNPKYITAQSKKTQTTLTSEALNKHMDEFDSVQQKLKNLSDEFSAKRTDFSDRFSEIEANLVTKTKLVETLTKQLDDVRKDQRLALDQHQVERNQYKKSLEEIAKVAGRVPNLETQVEQLQQEKSEFGARFKEAKEEYEKGLEDALSESLRKYQEQSQYWKDKCAQFENTISKLKNEITQLSREKDEVRVKNKVDRAELEHRLASSIEHASQMHKALHKNQRDVEVEAKPRHTSKYVACRPNVKEKGTAIEKGDLFDEYEERLKLCQGELSTTRRQVHTLQQKLLDMMKEKNERHRSRPKIAGVLTKSIDIDDSELRCEDFEYKPELSKATIPEVDEEIHELKKKNERLHEKIGEIEAEKNRLVKEERARIQQLVAEFDNVRKELDQEISRYESEKKWLKSRINNLEKANTELERFRESIVDKSPTIMPRLSKDEKEKMMREEKIRRTFSDTDLHSDIEAEETTKLKSEVARLNRELKNVHSSITRTASVASEASRGARSGFSPAFHTLVEDINMVKGNLEKILVRIDDETVPSTFEVSAKVVKLSEEENTHSILLEEVVKDWDTVNNTSLAKDLARSRQERQTLKIHNDRLTRELSQANNELFLLRKEPINACTDAEYRPMKRSKSTMDLGETSEDKRECKRWQIKAGTLFREVHRMRNEYSDALKDRRELKIQLAMLRGELELTRIQLAEQQRRSPTSLLSHSFILNRDGRDMVKEMSVPLHFEENDLKLTNKSTPTGSQILVDKLDDSEIKRSKGLARKDEPEKRHSITEKVSYNIRLTREDLKNLDKRRKQKRSESAHSAIDQGMGMKQSPIRAAPLQKTKATTILPQCSMSQSWHAERDKEISVSDQEAQEPPVRTIHLREKVKSLTRENKSLKDKLEILEREKGKTPLPVQIVIPNRSSQIEILEQENKKLKRELKKRDISATPSITNGSSTSLDADLHRKVENVNPLRAEIEKLQNLMSSNSDTNSLFMTSLGLMQHVRATSACDESSEATSADLRDENDRLSRENLQLRSQLHEMGNERSERTTNTNRLSQERDGLKRRVELLEQQLRTSASTSSIDTSKATIDRASKTDEEIEEMMEKAKFDQQNAQKEAKLLRERIEGLERHMHTEKEQLINEHAKRVEALERGRRNVLQENSLMMQKLESMGEDIEKKKEHILKLEKENAVVVEENNCLRRKIEGLEVVQQEKESLLNAQLSKSVEELETQVTVMRKDLEMAIIKAKEANDEVDKIKAELSTNREENAWLLKENESLKENIDDLKKQLDEKQQPVQMIVPRRSNLVEKLEKEIDELKESNIELMKEVDLLKKEHTEKNLEAVPQELKLKFELTKRENEMYGKKIREMEEERADMYAVMFKKGQQAVEFEAQEERVVDQMTEDRITLRFLRDAFYYYLLNRGDEKDHLLAIMTMLNFSCEQKEEVSRKRKTPDRR</sequence>
<proteinExistence type="predicted"/>
<dbReference type="PANTHER" id="PTHR23159">
    <property type="entry name" value="CENTROSOMAL PROTEIN 2"/>
    <property type="match status" value="1"/>
</dbReference>
<reference evidence="5" key="1">
    <citation type="submission" date="2024-02" db="UniProtKB">
        <authorList>
            <consortium name="WormBaseParasite"/>
        </authorList>
    </citation>
    <scope>IDENTIFICATION</scope>
</reference>
<feature type="coiled-coil region" evidence="1">
    <location>
        <begin position="693"/>
        <end position="744"/>
    </location>
</feature>
<feature type="region of interest" description="Disordered" evidence="2">
    <location>
        <begin position="1597"/>
        <end position="1651"/>
    </location>
</feature>
<feature type="compositionally biased region" description="Basic and acidic residues" evidence="2">
    <location>
        <begin position="1626"/>
        <end position="1637"/>
    </location>
</feature>
<feature type="region of interest" description="Disordered" evidence="2">
    <location>
        <begin position="1"/>
        <end position="71"/>
    </location>
</feature>
<feature type="region of interest" description="Disordered" evidence="2">
    <location>
        <begin position="89"/>
        <end position="167"/>
    </location>
</feature>
<feature type="coiled-coil region" evidence="1">
    <location>
        <begin position="1692"/>
        <end position="1958"/>
    </location>
</feature>
<name>A0AAF3JB28_9BILA</name>
<feature type="compositionally biased region" description="Basic and acidic residues" evidence="2">
    <location>
        <begin position="59"/>
        <end position="68"/>
    </location>
</feature>
<feature type="coiled-coil region" evidence="1">
    <location>
        <begin position="292"/>
        <end position="326"/>
    </location>
</feature>
<feature type="coiled-coil region" evidence="1">
    <location>
        <begin position="1182"/>
        <end position="1216"/>
    </location>
</feature>
<feature type="region of interest" description="Disordered" evidence="2">
    <location>
        <begin position="1396"/>
        <end position="1418"/>
    </location>
</feature>
<protein>
    <submittedName>
        <fullName evidence="5">GRIP domain-containing protein</fullName>
    </submittedName>
</protein>
<keyword evidence="4" id="KW-1185">Reference proteome</keyword>
<feature type="domain" description="GRIP" evidence="3">
    <location>
        <begin position="1987"/>
        <end position="2035"/>
    </location>
</feature>
<organism evidence="4 5">
    <name type="scientific">Mesorhabditis belari</name>
    <dbReference type="NCBI Taxonomy" id="2138241"/>
    <lineage>
        <taxon>Eukaryota</taxon>
        <taxon>Metazoa</taxon>
        <taxon>Ecdysozoa</taxon>
        <taxon>Nematoda</taxon>
        <taxon>Chromadorea</taxon>
        <taxon>Rhabditida</taxon>
        <taxon>Rhabditina</taxon>
        <taxon>Rhabditomorpha</taxon>
        <taxon>Rhabditoidea</taxon>
        <taxon>Rhabditidae</taxon>
        <taxon>Mesorhabditinae</taxon>
        <taxon>Mesorhabditis</taxon>
    </lineage>
</organism>
<evidence type="ECO:0000259" key="3">
    <source>
        <dbReference type="PROSITE" id="PS50913"/>
    </source>
</evidence>
<feature type="coiled-coil region" evidence="1">
    <location>
        <begin position="422"/>
        <end position="456"/>
    </location>
</feature>
<dbReference type="InterPro" id="IPR000237">
    <property type="entry name" value="GRIP_dom"/>
</dbReference>
<evidence type="ECO:0000313" key="5">
    <source>
        <dbReference type="WBParaSite" id="MBELARI_LOCUS7804"/>
    </source>
</evidence>
<evidence type="ECO:0000256" key="1">
    <source>
        <dbReference type="SAM" id="Coils"/>
    </source>
</evidence>
<feature type="coiled-coil region" evidence="1">
    <location>
        <begin position="207"/>
        <end position="265"/>
    </location>
</feature>
<feature type="coiled-coil region" evidence="1">
    <location>
        <begin position="771"/>
        <end position="798"/>
    </location>
</feature>
<accession>A0AAF3JB28</accession>
<feature type="compositionally biased region" description="Basic and acidic residues" evidence="2">
    <location>
        <begin position="38"/>
        <end position="47"/>
    </location>
</feature>
<dbReference type="WBParaSite" id="MBELARI_LOCUS7804">
    <property type="protein sequence ID" value="MBELARI_LOCUS7804"/>
    <property type="gene ID" value="MBELARI_LOCUS7804"/>
</dbReference>
<feature type="coiled-coil region" evidence="1">
    <location>
        <begin position="1262"/>
        <end position="1303"/>
    </location>
</feature>
<feature type="region of interest" description="Disordered" evidence="2">
    <location>
        <begin position="459"/>
        <end position="478"/>
    </location>
</feature>
<feature type="coiled-coil region" evidence="1">
    <location>
        <begin position="483"/>
        <end position="545"/>
    </location>
</feature>
<feature type="compositionally biased region" description="Acidic residues" evidence="2">
    <location>
        <begin position="135"/>
        <end position="154"/>
    </location>
</feature>
<evidence type="ECO:0000256" key="2">
    <source>
        <dbReference type="SAM" id="MobiDB-lite"/>
    </source>
</evidence>
<dbReference type="PROSITE" id="PS50913">
    <property type="entry name" value="GRIP"/>
    <property type="match status" value="1"/>
</dbReference>
<feature type="coiled-coil region" evidence="1">
    <location>
        <begin position="1468"/>
        <end position="1534"/>
    </location>
</feature>